<keyword evidence="7 11" id="KW-0472">Membrane</keyword>
<dbReference type="STRING" id="9258.ENSOANP00000000223"/>
<dbReference type="InterPro" id="IPR000276">
    <property type="entry name" value="GPCR_Rhodpsn"/>
</dbReference>
<feature type="transmembrane region" description="Helical" evidence="11">
    <location>
        <begin position="143"/>
        <end position="165"/>
    </location>
</feature>
<proteinExistence type="inferred from homology"/>
<dbReference type="Proteomes" id="UP000002279">
    <property type="component" value="Chromosome 2"/>
</dbReference>
<feature type="transmembrane region" description="Helical" evidence="11">
    <location>
        <begin position="100"/>
        <end position="122"/>
    </location>
</feature>
<evidence type="ECO:0000256" key="8">
    <source>
        <dbReference type="ARBA" id="ARBA00023170"/>
    </source>
</evidence>
<dbReference type="PRINTS" id="PR00245">
    <property type="entry name" value="OLFACTORYR"/>
</dbReference>
<sequence>MATPNGSDSSATFFILIGIPGLEAAQFWLAFPLCSLFLVAFLGNGILVYVVGTEPGLREPMYLFLGMLSAVDALLATAAMPRMLGLFWFNSTAIAFDACLVQMFAIHALSAVESSILLAMALDRYVAICHPLRHATLLTPSRVAKMGVAAVVRGAALMAPLPVFLRHLPFCGSNVLSHSFCLHQDVMNLACADITTSVVYGLVVIVSAIGLDALLVSLSYALILRAALRLSREARLKALATCVSHAGAVFLFYAPFIGLSVVHRCGHGASSSLHVVLANVYLLVPPVLNPVVYGIGTTRIRQRILRVFHSVSRD</sequence>
<dbReference type="GO" id="GO:0005886">
    <property type="term" value="C:plasma membrane"/>
    <property type="evidence" value="ECO:0000318"/>
    <property type="project" value="GO_Central"/>
</dbReference>
<accession>F6X350</accession>
<dbReference type="SUPFAM" id="SSF81321">
    <property type="entry name" value="Family A G protein-coupled receptor-like"/>
    <property type="match status" value="1"/>
</dbReference>
<organism evidence="13 14">
    <name type="scientific">Ornithorhynchus anatinus</name>
    <name type="common">Duckbill platypus</name>
    <dbReference type="NCBI Taxonomy" id="9258"/>
    <lineage>
        <taxon>Eukaryota</taxon>
        <taxon>Metazoa</taxon>
        <taxon>Chordata</taxon>
        <taxon>Craniata</taxon>
        <taxon>Vertebrata</taxon>
        <taxon>Euteleostomi</taxon>
        <taxon>Mammalia</taxon>
        <taxon>Monotremata</taxon>
        <taxon>Ornithorhynchidae</taxon>
        <taxon>Ornithorhynchus</taxon>
    </lineage>
</organism>
<protein>
    <recommendedName>
        <fullName evidence="11">Olfactory receptor</fullName>
    </recommendedName>
</protein>
<gene>
    <name evidence="13" type="primary">OR51E1</name>
</gene>
<evidence type="ECO:0000313" key="14">
    <source>
        <dbReference type="Proteomes" id="UP000002279"/>
    </source>
</evidence>
<keyword evidence="14" id="KW-1185">Reference proteome</keyword>
<dbReference type="PROSITE" id="PS50262">
    <property type="entry name" value="G_PROTEIN_RECEP_F1_2"/>
    <property type="match status" value="1"/>
</dbReference>
<dbReference type="FunCoup" id="F6X350">
    <property type="interactions" value="227"/>
</dbReference>
<feature type="domain" description="G-protein coupled receptors family 1 profile" evidence="12">
    <location>
        <begin position="43"/>
        <end position="293"/>
    </location>
</feature>
<dbReference type="GO" id="GO:0004930">
    <property type="term" value="F:G protein-coupled receptor activity"/>
    <property type="evidence" value="ECO:0007669"/>
    <property type="project" value="UniProtKB-KW"/>
</dbReference>
<dbReference type="PRINTS" id="PR00237">
    <property type="entry name" value="GPCRRHODOPSN"/>
</dbReference>
<keyword evidence="3 10" id="KW-0812">Transmembrane</keyword>
<feature type="transmembrane region" description="Helical" evidence="11">
    <location>
        <begin position="198"/>
        <end position="224"/>
    </location>
</feature>
<keyword evidence="4 11" id="KW-0552">Olfaction</keyword>
<keyword evidence="2 11" id="KW-0716">Sensory transduction</keyword>
<dbReference type="HOGENOM" id="CLU_012526_0_0_1"/>
<evidence type="ECO:0000313" key="13">
    <source>
        <dbReference type="Ensembl" id="ENSOANP00000000223.3"/>
    </source>
</evidence>
<dbReference type="PROSITE" id="PS00237">
    <property type="entry name" value="G_PROTEIN_RECEP_F1_1"/>
    <property type="match status" value="1"/>
</dbReference>
<feature type="transmembrane region" description="Helical" evidence="11">
    <location>
        <begin position="27"/>
        <end position="50"/>
    </location>
</feature>
<keyword evidence="8 10" id="KW-0675">Receptor</keyword>
<dbReference type="Bgee" id="ENSOANG00000000111">
    <property type="expression patterns" value="Expressed in heart and 6 other cell types or tissues"/>
</dbReference>
<dbReference type="InterPro" id="IPR050402">
    <property type="entry name" value="OR51/52/56-like"/>
</dbReference>
<evidence type="ECO:0000256" key="4">
    <source>
        <dbReference type="ARBA" id="ARBA00022725"/>
    </source>
</evidence>
<evidence type="ECO:0000256" key="11">
    <source>
        <dbReference type="RuleBase" id="RU363047"/>
    </source>
</evidence>
<evidence type="ECO:0000259" key="12">
    <source>
        <dbReference type="PROSITE" id="PS50262"/>
    </source>
</evidence>
<dbReference type="Ensembl" id="ENSOANT00000000223.3">
    <property type="protein sequence ID" value="ENSOANP00000000223.3"/>
    <property type="gene ID" value="ENSOANG00000000111.3"/>
</dbReference>
<dbReference type="GO" id="GO:0004984">
    <property type="term" value="F:olfactory receptor activity"/>
    <property type="evidence" value="ECO:0000318"/>
    <property type="project" value="GO_Central"/>
</dbReference>
<dbReference type="Gene3D" id="1.20.1070.10">
    <property type="entry name" value="Rhodopsin 7-helix transmembrane proteins"/>
    <property type="match status" value="1"/>
</dbReference>
<keyword evidence="6 10" id="KW-0297">G-protein coupled receptor</keyword>
<dbReference type="InterPro" id="IPR017452">
    <property type="entry name" value="GPCR_Rhodpsn_7TM"/>
</dbReference>
<comment type="similarity">
    <text evidence="10">Belongs to the G-protein coupled receptor 1 family.</text>
</comment>
<keyword evidence="9 10" id="KW-0807">Transducer</keyword>
<evidence type="ECO:0000256" key="2">
    <source>
        <dbReference type="ARBA" id="ARBA00022606"/>
    </source>
</evidence>
<keyword evidence="5 11" id="KW-1133">Transmembrane helix</keyword>
<comment type="subcellular location">
    <subcellularLocation>
        <location evidence="11">Cell membrane</location>
        <topology evidence="11">Multi-pass membrane protein</topology>
    </subcellularLocation>
    <subcellularLocation>
        <location evidence="1">Membrane</location>
        <topology evidence="1">Multi-pass membrane protein</topology>
    </subcellularLocation>
</comment>
<feature type="transmembrane region" description="Helical" evidence="11">
    <location>
        <begin position="276"/>
        <end position="296"/>
    </location>
</feature>
<evidence type="ECO:0000256" key="9">
    <source>
        <dbReference type="ARBA" id="ARBA00023224"/>
    </source>
</evidence>
<dbReference type="PANTHER" id="PTHR26450">
    <property type="entry name" value="OLFACTORY RECEPTOR 56B1-RELATED"/>
    <property type="match status" value="1"/>
</dbReference>
<dbReference type="CDD" id="cd15222">
    <property type="entry name" value="7tmA_OR51-like"/>
    <property type="match status" value="1"/>
</dbReference>
<dbReference type="InterPro" id="IPR000725">
    <property type="entry name" value="Olfact_rcpt"/>
</dbReference>
<evidence type="ECO:0000256" key="5">
    <source>
        <dbReference type="ARBA" id="ARBA00022989"/>
    </source>
</evidence>
<dbReference type="Pfam" id="PF13853">
    <property type="entry name" value="7tm_4"/>
    <property type="match status" value="1"/>
</dbReference>
<dbReference type="GO" id="GO:0071396">
    <property type="term" value="P:cellular response to lipid"/>
    <property type="evidence" value="ECO:0007669"/>
    <property type="project" value="UniProtKB-ARBA"/>
</dbReference>
<dbReference type="eggNOG" id="ENOG502QVRN">
    <property type="taxonomic scope" value="Eukaryota"/>
</dbReference>
<evidence type="ECO:0000256" key="3">
    <source>
        <dbReference type="ARBA" id="ARBA00022692"/>
    </source>
</evidence>
<keyword evidence="11" id="KW-1003">Cell membrane</keyword>
<dbReference type="AlphaFoldDB" id="F6X350"/>
<dbReference type="GeneTree" id="ENSGT01150000286905"/>
<evidence type="ECO:0000256" key="6">
    <source>
        <dbReference type="ARBA" id="ARBA00023040"/>
    </source>
</evidence>
<dbReference type="PANTHER" id="PTHR26450:SF167">
    <property type="entry name" value="OLFACTORY RECEPTOR 51E1"/>
    <property type="match status" value="1"/>
</dbReference>
<dbReference type="InParanoid" id="F6X350"/>
<feature type="transmembrane region" description="Helical" evidence="11">
    <location>
        <begin position="236"/>
        <end position="256"/>
    </location>
</feature>
<reference evidence="13 14" key="1">
    <citation type="journal article" date="2008" name="Nature">
        <title>Genome analysis of the platypus reveals unique signatures of evolution.</title>
        <authorList>
            <person name="Warren W.C."/>
            <person name="Hillier L.W."/>
            <person name="Marshall Graves J.A."/>
            <person name="Birney E."/>
            <person name="Ponting C.P."/>
            <person name="Grutzner F."/>
            <person name="Belov K."/>
            <person name="Miller W."/>
            <person name="Clarke L."/>
            <person name="Chinwalla A.T."/>
            <person name="Yang S.P."/>
            <person name="Heger A."/>
            <person name="Locke D.P."/>
            <person name="Miethke P."/>
            <person name="Waters P.D."/>
            <person name="Veyrunes F."/>
            <person name="Fulton L."/>
            <person name="Fulton B."/>
            <person name="Graves T."/>
            <person name="Wallis J."/>
            <person name="Puente X.S."/>
            <person name="Lopez-Otin C."/>
            <person name="Ordonez G.R."/>
            <person name="Eichler E.E."/>
            <person name="Chen L."/>
            <person name="Cheng Z."/>
            <person name="Deakin J.E."/>
            <person name="Alsop A."/>
            <person name="Thompson K."/>
            <person name="Kirby P."/>
            <person name="Papenfuss A.T."/>
            <person name="Wakefield M.J."/>
            <person name="Olender T."/>
            <person name="Lancet D."/>
            <person name="Huttley G.A."/>
            <person name="Smit A.F."/>
            <person name="Pask A."/>
            <person name="Temple-Smith P."/>
            <person name="Batzer M.A."/>
            <person name="Walker J.A."/>
            <person name="Konkel M.K."/>
            <person name="Harris R.S."/>
            <person name="Whittington C.M."/>
            <person name="Wong E.S."/>
            <person name="Gemmell N.J."/>
            <person name="Buschiazzo E."/>
            <person name="Vargas Jentzsch I.M."/>
            <person name="Merkel A."/>
            <person name="Schmitz J."/>
            <person name="Zemann A."/>
            <person name="Churakov G."/>
            <person name="Kriegs J.O."/>
            <person name="Brosius J."/>
            <person name="Murchison E.P."/>
            <person name="Sachidanandam R."/>
            <person name="Smith C."/>
            <person name="Hannon G.J."/>
            <person name="Tsend-Ayush E."/>
            <person name="McMillan D."/>
            <person name="Attenborough R."/>
            <person name="Rens W."/>
            <person name="Ferguson-Smith M."/>
            <person name="Lefevre C.M."/>
            <person name="Sharp J.A."/>
            <person name="Nicholas K.R."/>
            <person name="Ray D.A."/>
            <person name="Kube M."/>
            <person name="Reinhardt R."/>
            <person name="Pringle T.H."/>
            <person name="Taylor J."/>
            <person name="Jones R.C."/>
            <person name="Nixon B."/>
            <person name="Dacheux J.L."/>
            <person name="Niwa H."/>
            <person name="Sekita Y."/>
            <person name="Huang X."/>
            <person name="Stark A."/>
            <person name="Kheradpour P."/>
            <person name="Kellis M."/>
            <person name="Flicek P."/>
            <person name="Chen Y."/>
            <person name="Webber C."/>
            <person name="Hardison R."/>
            <person name="Nelson J."/>
            <person name="Hallsworth-Pepin K."/>
            <person name="Delehaunty K."/>
            <person name="Markovic C."/>
            <person name="Minx P."/>
            <person name="Feng Y."/>
            <person name="Kremitzki C."/>
            <person name="Mitreva M."/>
            <person name="Glasscock J."/>
            <person name="Wylie T."/>
            <person name="Wohldmann P."/>
            <person name="Thiru P."/>
            <person name="Nhan M.N."/>
            <person name="Pohl C.S."/>
            <person name="Smith S.M."/>
            <person name="Hou S."/>
            <person name="Nefedov M."/>
            <person name="de Jong P.J."/>
            <person name="Renfree M.B."/>
            <person name="Mardis E.R."/>
            <person name="Wilson R.K."/>
        </authorList>
    </citation>
    <scope>NUCLEOTIDE SEQUENCE [LARGE SCALE GENOMIC DNA]</scope>
    <source>
        <strain evidence="13 14">Glennie</strain>
    </source>
</reference>
<dbReference type="OMA" id="VQMFAIH"/>
<name>F6X350_ORNAN</name>
<evidence type="ECO:0000256" key="1">
    <source>
        <dbReference type="ARBA" id="ARBA00004141"/>
    </source>
</evidence>
<evidence type="ECO:0000256" key="10">
    <source>
        <dbReference type="RuleBase" id="RU000688"/>
    </source>
</evidence>
<reference evidence="13" key="2">
    <citation type="submission" date="2025-08" db="UniProtKB">
        <authorList>
            <consortium name="Ensembl"/>
        </authorList>
    </citation>
    <scope>IDENTIFICATION</scope>
    <source>
        <strain evidence="13">Glennie</strain>
    </source>
</reference>
<dbReference type="FunFam" id="1.20.1070.10:FF:000002">
    <property type="entry name" value="Olfactory receptor"/>
    <property type="match status" value="1"/>
</dbReference>
<reference evidence="13" key="3">
    <citation type="submission" date="2025-09" db="UniProtKB">
        <authorList>
            <consortium name="Ensembl"/>
        </authorList>
    </citation>
    <scope>IDENTIFICATION</scope>
    <source>
        <strain evidence="13">Glennie</strain>
    </source>
</reference>
<evidence type="ECO:0000256" key="7">
    <source>
        <dbReference type="ARBA" id="ARBA00023136"/>
    </source>
</evidence>
<feature type="transmembrane region" description="Helical" evidence="11">
    <location>
        <begin position="62"/>
        <end position="80"/>
    </location>
</feature>